<evidence type="ECO:0000313" key="4">
    <source>
        <dbReference type="Proteomes" id="UP001303373"/>
    </source>
</evidence>
<feature type="domain" description="Rit1 N-terminal" evidence="2">
    <location>
        <begin position="31"/>
        <end position="295"/>
    </location>
</feature>
<keyword evidence="4" id="KW-1185">Reference proteome</keyword>
<protein>
    <submittedName>
        <fullName evidence="3">tRNA a64-2'-o-ribosylphosphate transferase</fullName>
    </submittedName>
</protein>
<dbReference type="Pfam" id="PF04179">
    <property type="entry name" value="Init_tRNA_PT"/>
    <property type="match status" value="1"/>
</dbReference>
<dbReference type="Pfam" id="PF17184">
    <property type="entry name" value="Rit1_C"/>
    <property type="match status" value="1"/>
</dbReference>
<dbReference type="InterPro" id="IPR007306">
    <property type="entry name" value="Rit1"/>
</dbReference>
<evidence type="ECO:0000259" key="1">
    <source>
        <dbReference type="Pfam" id="PF04179"/>
    </source>
</evidence>
<sequence length="462" mass="50749">MQSNPHPSPLRESDLIFPSAATSIGSTLTALKRSNLKISNRLQSIAQDALFVQDIAALYQLPLVANERCGSWYIRPDVKIGSAYFKSTDGHFGQWGVSLRRLNLGVLEIAGQNGGYVYSIFSLCIIVDSTRRGKSMPDALSKTIPIWIVVMNRLLFPEKTQPHLLHTPPDVVSRSEYAQIEDRLSIALEGIKSLSLDISGLRAKLKDKPMFPVWVTPGTRDLESCAPDDYNLIVMCTASGSMSEPGHNINGYVQGAADDHESWAQGLDAITFWQHKNELLSASEDELPALIAHLLAAQPININSRRPRQILPTTWLWISDMNSAEQDGTQFDLTISCCTESNAILSKQLGSRYLNLTCSSGKIGSRQLRTELPKLHSLATMMSAESRILISCPDGKDLSVGAALAMICLFCDDKGSTSDTTSKRDTPTKDLIKQRLSWIMVSIPDAKPSRATLQSVNAFLMG</sequence>
<dbReference type="InterPro" id="IPR033421">
    <property type="entry name" value="Rit1_DUSP-like"/>
</dbReference>
<dbReference type="EMBL" id="CP138584">
    <property type="protein sequence ID" value="WPH00809.1"/>
    <property type="molecule type" value="Genomic_DNA"/>
</dbReference>
<evidence type="ECO:0000313" key="3">
    <source>
        <dbReference type="EMBL" id="WPH00809.1"/>
    </source>
</evidence>
<dbReference type="PANTHER" id="PTHR31811">
    <property type="entry name" value="TRNA A64-2'-O-RIBOSYLPHOSPHATE TRANSFERASE"/>
    <property type="match status" value="1"/>
</dbReference>
<dbReference type="GO" id="GO:0019988">
    <property type="term" value="P:charged-tRNA amino acid modification"/>
    <property type="evidence" value="ECO:0007669"/>
    <property type="project" value="InterPro"/>
</dbReference>
<proteinExistence type="predicted"/>
<feature type="domain" description="Rit1 DUSP-like" evidence="1">
    <location>
        <begin position="353"/>
        <end position="460"/>
    </location>
</feature>
<dbReference type="PANTHER" id="PTHR31811:SF0">
    <property type="entry name" value="TRNA A64-2'-O-RIBOSYLPHOSPHATE TRANSFERASE"/>
    <property type="match status" value="1"/>
</dbReference>
<name>A0AAQ3R7M8_9PEZI</name>
<dbReference type="AlphaFoldDB" id="A0AAQ3R7M8"/>
<evidence type="ECO:0000259" key="2">
    <source>
        <dbReference type="Pfam" id="PF17184"/>
    </source>
</evidence>
<dbReference type="Proteomes" id="UP001303373">
    <property type="component" value="Chromosome 5"/>
</dbReference>
<accession>A0AAQ3R7M8</accession>
<gene>
    <name evidence="3" type="ORF">R9X50_00363900</name>
</gene>
<organism evidence="3 4">
    <name type="scientific">Acrodontium crateriforme</name>
    <dbReference type="NCBI Taxonomy" id="150365"/>
    <lineage>
        <taxon>Eukaryota</taxon>
        <taxon>Fungi</taxon>
        <taxon>Dikarya</taxon>
        <taxon>Ascomycota</taxon>
        <taxon>Pezizomycotina</taxon>
        <taxon>Dothideomycetes</taxon>
        <taxon>Dothideomycetidae</taxon>
        <taxon>Mycosphaerellales</taxon>
        <taxon>Teratosphaeriaceae</taxon>
        <taxon>Acrodontium</taxon>
    </lineage>
</organism>
<keyword evidence="3" id="KW-0808">Transferase</keyword>
<dbReference type="InterPro" id="IPR033449">
    <property type="entry name" value="Rit1_N"/>
</dbReference>
<dbReference type="PIRSF" id="PIRSF007747">
    <property type="entry name" value="Ribosyl_Ptfrase"/>
    <property type="match status" value="1"/>
</dbReference>
<reference evidence="3 4" key="1">
    <citation type="submission" date="2023-11" db="EMBL/GenBank/DDBJ databases">
        <title>An acidophilic fungus is an integral part of prey digestion in a carnivorous sundew plant.</title>
        <authorList>
            <person name="Tsai I.J."/>
        </authorList>
    </citation>
    <scope>NUCLEOTIDE SEQUENCE [LARGE SCALE GENOMIC DNA]</scope>
    <source>
        <strain evidence="3">169a</strain>
    </source>
</reference>
<dbReference type="GO" id="GO:0043399">
    <property type="term" value="F:tRNA adenosine(64)-2'-O-ribosylphosphate transferase activity"/>
    <property type="evidence" value="ECO:0007669"/>
    <property type="project" value="InterPro"/>
</dbReference>
<dbReference type="GO" id="GO:0005737">
    <property type="term" value="C:cytoplasm"/>
    <property type="evidence" value="ECO:0007669"/>
    <property type="project" value="TreeGrafter"/>
</dbReference>